<sequence>MAVEERFSSLIYQYFCECSLRSLENNRHLLLMIAIACQKFLSLKFCDKKIIGYKSWICSENESSGCLATIKKLKTPLPNNQLPILESATNSRSSPSTIENTETRGLLLEILSLMPTESWNIHAKTTDKSFPFVFCFLKDKSELSYYEKLLEIKPDFKPRTIMKDLKKGTMNASKTFLINYILFDKKLSDCDLSEVALSDWSDYLNT</sequence>
<reference evidence="1 2" key="1">
    <citation type="journal article" date="2018" name="Sci. Rep.">
        <title>Genomic signatures of local adaptation to the degree of environmental predictability in rotifers.</title>
        <authorList>
            <person name="Franch-Gras L."/>
            <person name="Hahn C."/>
            <person name="Garcia-Roger E.M."/>
            <person name="Carmona M.J."/>
            <person name="Serra M."/>
            <person name="Gomez A."/>
        </authorList>
    </citation>
    <scope>NUCLEOTIDE SEQUENCE [LARGE SCALE GENOMIC DNA]</scope>
    <source>
        <strain evidence="1">HYR1</strain>
    </source>
</reference>
<organism evidence="1 2">
    <name type="scientific">Brachionus plicatilis</name>
    <name type="common">Marine rotifer</name>
    <name type="synonym">Brachionus muelleri</name>
    <dbReference type="NCBI Taxonomy" id="10195"/>
    <lineage>
        <taxon>Eukaryota</taxon>
        <taxon>Metazoa</taxon>
        <taxon>Spiralia</taxon>
        <taxon>Gnathifera</taxon>
        <taxon>Rotifera</taxon>
        <taxon>Eurotatoria</taxon>
        <taxon>Monogononta</taxon>
        <taxon>Pseudotrocha</taxon>
        <taxon>Ploima</taxon>
        <taxon>Brachionidae</taxon>
        <taxon>Brachionus</taxon>
    </lineage>
</organism>
<keyword evidence="2" id="KW-1185">Reference proteome</keyword>
<evidence type="ECO:0000313" key="2">
    <source>
        <dbReference type="Proteomes" id="UP000276133"/>
    </source>
</evidence>
<protein>
    <submittedName>
        <fullName evidence="1">Uncharacterized protein</fullName>
    </submittedName>
</protein>
<dbReference type="EMBL" id="REGN01004953">
    <property type="protein sequence ID" value="RNA15415.1"/>
    <property type="molecule type" value="Genomic_DNA"/>
</dbReference>
<proteinExistence type="predicted"/>
<comment type="caution">
    <text evidence="1">The sequence shown here is derived from an EMBL/GenBank/DDBJ whole genome shotgun (WGS) entry which is preliminary data.</text>
</comment>
<dbReference type="Proteomes" id="UP000276133">
    <property type="component" value="Unassembled WGS sequence"/>
</dbReference>
<gene>
    <name evidence="1" type="ORF">BpHYR1_043382</name>
</gene>
<name>A0A3M7QWR4_BRAPC</name>
<accession>A0A3M7QWR4</accession>
<evidence type="ECO:0000313" key="1">
    <source>
        <dbReference type="EMBL" id="RNA15415.1"/>
    </source>
</evidence>
<dbReference type="AlphaFoldDB" id="A0A3M7QWR4"/>